<feature type="coiled-coil region" evidence="1">
    <location>
        <begin position="182"/>
        <end position="268"/>
    </location>
</feature>
<name>A0ABT7ANB2_9CYAN</name>
<keyword evidence="3" id="KW-1185">Reference proteome</keyword>
<dbReference type="EMBL" id="JAQOSP010000017">
    <property type="protein sequence ID" value="MDJ1168377.1"/>
    <property type="molecule type" value="Genomic_DNA"/>
</dbReference>
<evidence type="ECO:0000313" key="3">
    <source>
        <dbReference type="Proteomes" id="UP001235303"/>
    </source>
</evidence>
<sequence>MAKEPKNNRTQYSESKMKLGISITPTGKELLNEMAKTTKLSRSELIERMSRGYISVKSELTNTILTLDFESKSAEANGSGNEGKFPTLKNIAVSQVSSQEAPPTSADLAELNQALAEKDKTLATLQEKLAVYQKEASRVALLKQQVAEKEYTISELHGQVKQLQHSQDVVKNDAEGKNQEAIAAWEQKVTKQEQTIAQLQAQVNELEQTHEALKKTTVAKEHYEALQAQLSQAQDQQNSAALISRQEYEALERKLQQHCQVIDSLQSQLQSMKTPHAKETELRSQLYLQQQTIQALEEKMQQMQQFSSIGEYHLNRWRTHTF</sequence>
<comment type="caution">
    <text evidence="2">The sequence shown here is derived from an EMBL/GenBank/DDBJ whole genome shotgun (WGS) entry which is preliminary data.</text>
</comment>
<dbReference type="Proteomes" id="UP001235303">
    <property type="component" value="Unassembled WGS sequence"/>
</dbReference>
<evidence type="ECO:0000313" key="2">
    <source>
        <dbReference type="EMBL" id="MDJ1168377.1"/>
    </source>
</evidence>
<evidence type="ECO:0000256" key="1">
    <source>
        <dbReference type="SAM" id="Coils"/>
    </source>
</evidence>
<organism evidence="2 3">
    <name type="scientific">Roseofilum acuticapitatum BLCC-M154</name>
    <dbReference type="NCBI Taxonomy" id="3022444"/>
    <lineage>
        <taxon>Bacteria</taxon>
        <taxon>Bacillati</taxon>
        <taxon>Cyanobacteriota</taxon>
        <taxon>Cyanophyceae</taxon>
        <taxon>Desertifilales</taxon>
        <taxon>Desertifilaceae</taxon>
        <taxon>Roseofilum</taxon>
        <taxon>Roseofilum acuticapitatum</taxon>
    </lineage>
</organism>
<dbReference type="RefSeq" id="WP_283752141.1">
    <property type="nucleotide sequence ID" value="NZ_JAQOSP010000017.1"/>
</dbReference>
<gene>
    <name evidence="2" type="ORF">PMG71_02935</name>
</gene>
<keyword evidence="1" id="KW-0175">Coiled coil</keyword>
<accession>A0ABT7ANB2</accession>
<evidence type="ECO:0008006" key="4">
    <source>
        <dbReference type="Google" id="ProtNLM"/>
    </source>
</evidence>
<reference evidence="2 3" key="1">
    <citation type="submission" date="2023-01" db="EMBL/GenBank/DDBJ databases">
        <title>Novel diversity within Roseofilum (Cyanobacteria; Desertifilaceae) from marine benthic mats with descriptions of four novel species.</title>
        <authorList>
            <person name="Wang Y."/>
            <person name="Berthold D.E."/>
            <person name="Hu J."/>
            <person name="Lefler F.W."/>
            <person name="Laughinghouse H.D. IV."/>
        </authorList>
    </citation>
    <scope>NUCLEOTIDE SEQUENCE [LARGE SCALE GENOMIC DNA]</scope>
    <source>
        <strain evidence="2 3">BLCC-M154</strain>
    </source>
</reference>
<feature type="coiled-coil region" evidence="1">
    <location>
        <begin position="108"/>
        <end position="135"/>
    </location>
</feature>
<proteinExistence type="predicted"/>
<dbReference type="Gene3D" id="1.10.287.1490">
    <property type="match status" value="1"/>
</dbReference>
<protein>
    <recommendedName>
        <fullName evidence="4">Ribbon-helix-helix protein CopG domain-containing protein</fullName>
    </recommendedName>
</protein>